<protein>
    <submittedName>
        <fullName evidence="1">Integrase</fullName>
    </submittedName>
</protein>
<gene>
    <name evidence="1" type="ORF">FCN18_33570</name>
</gene>
<comment type="caution">
    <text evidence="1">The sequence shown here is derived from an EMBL/GenBank/DDBJ whole genome shotgun (WGS) entry which is preliminary data.</text>
</comment>
<accession>A0ABY2RV19</accession>
<proteinExistence type="predicted"/>
<dbReference type="RefSeq" id="WP_137097045.1">
    <property type="nucleotide sequence ID" value="NZ_SWMS01000030.1"/>
</dbReference>
<evidence type="ECO:0000313" key="1">
    <source>
        <dbReference type="EMBL" id="TKG61569.1"/>
    </source>
</evidence>
<organism evidence="1 2">
    <name type="scientific">Prauserella endophytica</name>
    <dbReference type="NCBI Taxonomy" id="1592324"/>
    <lineage>
        <taxon>Bacteria</taxon>
        <taxon>Bacillati</taxon>
        <taxon>Actinomycetota</taxon>
        <taxon>Actinomycetes</taxon>
        <taxon>Pseudonocardiales</taxon>
        <taxon>Pseudonocardiaceae</taxon>
        <taxon>Prauserella</taxon>
        <taxon>Prauserella coralliicola group</taxon>
    </lineage>
</organism>
<name>A0ABY2RV19_9PSEU</name>
<dbReference type="EMBL" id="SWMS01000030">
    <property type="protein sequence ID" value="TKG61569.1"/>
    <property type="molecule type" value="Genomic_DNA"/>
</dbReference>
<reference evidence="1 2" key="1">
    <citation type="journal article" date="2015" name="Antonie Van Leeuwenhoek">
        <title>Prauserella endophytica sp. nov., an endophytic actinobacterium isolated from Tamarix taklamakanensis.</title>
        <authorList>
            <person name="Liu J.M."/>
            <person name="Habden X."/>
            <person name="Guo L."/>
            <person name="Tuo L."/>
            <person name="Jiang Z.K."/>
            <person name="Liu S.W."/>
            <person name="Liu X.F."/>
            <person name="Chen L."/>
            <person name="Li R.F."/>
            <person name="Zhang Y.Q."/>
            <person name="Sun C.H."/>
        </authorList>
    </citation>
    <scope>NUCLEOTIDE SEQUENCE [LARGE SCALE GENOMIC DNA]</scope>
    <source>
        <strain evidence="1 2">CGMCC 4.7182</strain>
    </source>
</reference>
<sequence>MILACACEPGSPERANEDWCGSAGGVAIVLDGATAPRDDRCSHSTPWYVNTLGLALLAATADPALSLPDVLAGAIEQVNGEHSDCGGSPAATVAMLRVADDRVEHLVLADTTLVLDTADDGLAVVTDSRVDEVTECLGEPETRRHRIGTAEHQAAVKAMSAAQQEWRNREGGYWVAADDPTAAAHALTGTHARENVRRVALMSDGAARLADVFGETWPNVLALLDEQGPGSLIRRVREIEHSDPDGTRWPRFKSSDDAVCLYVRDLSC</sequence>
<dbReference type="Proteomes" id="UP000309992">
    <property type="component" value="Unassembled WGS sequence"/>
</dbReference>
<keyword evidence="2" id="KW-1185">Reference proteome</keyword>
<evidence type="ECO:0000313" key="2">
    <source>
        <dbReference type="Proteomes" id="UP000309992"/>
    </source>
</evidence>